<dbReference type="AlphaFoldDB" id="A0A518K284"/>
<sequence>MAIYVGIWKINEDDQYATYEFGPNEDRVGVVRVAKEDGSTEVITEVPDDEKRAYSPCARRKLLLHWRKQEFPDKTCFAS</sequence>
<dbReference type="KEGG" id="bmei:Spa11_00930"/>
<proteinExistence type="predicted"/>
<dbReference type="EMBL" id="CP036349">
    <property type="protein sequence ID" value="QDV71924.1"/>
    <property type="molecule type" value="Genomic_DNA"/>
</dbReference>
<accession>A0A518K284</accession>
<dbReference type="Proteomes" id="UP000316426">
    <property type="component" value="Chromosome"/>
</dbReference>
<gene>
    <name evidence="1" type="ORF">Spa11_00930</name>
</gene>
<organism evidence="1 2">
    <name type="scientific">Botrimarina mediterranea</name>
    <dbReference type="NCBI Taxonomy" id="2528022"/>
    <lineage>
        <taxon>Bacteria</taxon>
        <taxon>Pseudomonadati</taxon>
        <taxon>Planctomycetota</taxon>
        <taxon>Planctomycetia</taxon>
        <taxon>Pirellulales</taxon>
        <taxon>Lacipirellulaceae</taxon>
        <taxon>Botrimarina</taxon>
    </lineage>
</organism>
<evidence type="ECO:0000313" key="2">
    <source>
        <dbReference type="Proteomes" id="UP000316426"/>
    </source>
</evidence>
<name>A0A518K284_9BACT</name>
<protein>
    <submittedName>
        <fullName evidence="1">Uncharacterized protein</fullName>
    </submittedName>
</protein>
<evidence type="ECO:0000313" key="1">
    <source>
        <dbReference type="EMBL" id="QDV71924.1"/>
    </source>
</evidence>
<reference evidence="1 2" key="1">
    <citation type="submission" date="2019-02" db="EMBL/GenBank/DDBJ databases">
        <title>Deep-cultivation of Planctomycetes and their phenomic and genomic characterization uncovers novel biology.</title>
        <authorList>
            <person name="Wiegand S."/>
            <person name="Jogler M."/>
            <person name="Boedeker C."/>
            <person name="Pinto D."/>
            <person name="Vollmers J."/>
            <person name="Rivas-Marin E."/>
            <person name="Kohn T."/>
            <person name="Peeters S.H."/>
            <person name="Heuer A."/>
            <person name="Rast P."/>
            <person name="Oberbeckmann S."/>
            <person name="Bunk B."/>
            <person name="Jeske O."/>
            <person name="Meyerdierks A."/>
            <person name="Storesund J.E."/>
            <person name="Kallscheuer N."/>
            <person name="Luecker S."/>
            <person name="Lage O.M."/>
            <person name="Pohl T."/>
            <person name="Merkel B.J."/>
            <person name="Hornburger P."/>
            <person name="Mueller R.-W."/>
            <person name="Bruemmer F."/>
            <person name="Labrenz M."/>
            <person name="Spormann A.M."/>
            <person name="Op den Camp H."/>
            <person name="Overmann J."/>
            <person name="Amann R."/>
            <person name="Jetten M.S.M."/>
            <person name="Mascher T."/>
            <person name="Medema M.H."/>
            <person name="Devos D.P."/>
            <person name="Kaster A.-K."/>
            <person name="Ovreas L."/>
            <person name="Rohde M."/>
            <person name="Galperin M.Y."/>
            <person name="Jogler C."/>
        </authorList>
    </citation>
    <scope>NUCLEOTIDE SEQUENCE [LARGE SCALE GENOMIC DNA]</scope>
    <source>
        <strain evidence="1 2">Spa11</strain>
    </source>
</reference>
<dbReference type="RefSeq" id="WP_145105295.1">
    <property type="nucleotide sequence ID" value="NZ_CP036349.1"/>
</dbReference>
<keyword evidence="2" id="KW-1185">Reference proteome</keyword>